<dbReference type="SUPFAM" id="SSF75553">
    <property type="entry name" value="Smc hinge domain"/>
    <property type="match status" value="1"/>
</dbReference>
<dbReference type="AlphaFoldDB" id="A0A1Y2ABE1"/>
<dbReference type="InterPro" id="IPR036277">
    <property type="entry name" value="SMC_hinge_sf"/>
</dbReference>
<dbReference type="PIRSF" id="PIRSF005719">
    <property type="entry name" value="SMC"/>
    <property type="match status" value="1"/>
</dbReference>
<keyword evidence="15" id="KW-1185">Reference proteome</keyword>
<dbReference type="Pfam" id="PF06470">
    <property type="entry name" value="SMC_hinge"/>
    <property type="match status" value="1"/>
</dbReference>
<evidence type="ECO:0000256" key="12">
    <source>
        <dbReference type="SAM" id="MobiDB-lite"/>
    </source>
</evidence>
<accession>A0A1Y2ABE1</accession>
<dbReference type="Gene3D" id="1.10.287.1490">
    <property type="match status" value="1"/>
</dbReference>
<dbReference type="EMBL" id="MCFA01000001">
    <property type="protein sequence ID" value="ORY19873.1"/>
    <property type="molecule type" value="Genomic_DNA"/>
</dbReference>
<evidence type="ECO:0000256" key="5">
    <source>
        <dbReference type="ARBA" id="ARBA00022618"/>
    </source>
</evidence>
<keyword evidence="4" id="KW-0158">Chromosome</keyword>
<dbReference type="OrthoDB" id="5575062at2759"/>
<feature type="coiled-coil region" evidence="11">
    <location>
        <begin position="449"/>
        <end position="529"/>
    </location>
</feature>
<dbReference type="GO" id="GO:0016887">
    <property type="term" value="F:ATP hydrolysis activity"/>
    <property type="evidence" value="ECO:0007669"/>
    <property type="project" value="InterPro"/>
</dbReference>
<dbReference type="CDD" id="cd03275">
    <property type="entry name" value="ABC_SMC1_euk"/>
    <property type="match status" value="2"/>
</dbReference>
<evidence type="ECO:0000313" key="14">
    <source>
        <dbReference type="EMBL" id="ORY19873.1"/>
    </source>
</evidence>
<keyword evidence="8 10" id="KW-0539">Nucleus</keyword>
<dbReference type="InterPro" id="IPR003395">
    <property type="entry name" value="RecF/RecN/SMC_N"/>
</dbReference>
<feature type="domain" description="SMC hinge" evidence="13">
    <location>
        <begin position="555"/>
        <end position="671"/>
    </location>
</feature>
<evidence type="ECO:0000256" key="10">
    <source>
        <dbReference type="PIRNR" id="PIRNR005719"/>
    </source>
</evidence>
<evidence type="ECO:0000256" key="11">
    <source>
        <dbReference type="SAM" id="Coils"/>
    </source>
</evidence>
<dbReference type="GO" id="GO:0008278">
    <property type="term" value="C:cohesin complex"/>
    <property type="evidence" value="ECO:0007669"/>
    <property type="project" value="InterPro"/>
</dbReference>
<evidence type="ECO:0000313" key="15">
    <source>
        <dbReference type="Proteomes" id="UP000193144"/>
    </source>
</evidence>
<keyword evidence="7 11" id="KW-0175">Coiled coil</keyword>
<dbReference type="InterPro" id="IPR010935">
    <property type="entry name" value="SMC_hinge"/>
</dbReference>
<evidence type="ECO:0000256" key="1">
    <source>
        <dbReference type="ARBA" id="ARBA00004123"/>
    </source>
</evidence>
<dbReference type="Gene3D" id="3.40.50.300">
    <property type="entry name" value="P-loop containing nucleotide triphosphate hydrolases"/>
    <property type="match status" value="2"/>
</dbReference>
<keyword evidence="5" id="KW-0132">Cell division</keyword>
<evidence type="ECO:0000256" key="8">
    <source>
        <dbReference type="ARBA" id="ARBA00023242"/>
    </source>
</evidence>
<dbReference type="SUPFAM" id="SSF52540">
    <property type="entry name" value="P-loop containing nucleoside triphosphate hydrolases"/>
    <property type="match status" value="1"/>
</dbReference>
<dbReference type="GO" id="GO:0007062">
    <property type="term" value="P:sister chromatid cohesion"/>
    <property type="evidence" value="ECO:0007669"/>
    <property type="project" value="InterPro"/>
</dbReference>
<dbReference type="Proteomes" id="UP000193144">
    <property type="component" value="Unassembled WGS sequence"/>
</dbReference>
<dbReference type="GO" id="GO:0051301">
    <property type="term" value="P:cell division"/>
    <property type="evidence" value="ECO:0007669"/>
    <property type="project" value="UniProtKB-KW"/>
</dbReference>
<keyword evidence="9" id="KW-0131">Cell cycle</keyword>
<dbReference type="GO" id="GO:0005524">
    <property type="term" value="F:ATP binding"/>
    <property type="evidence" value="ECO:0007669"/>
    <property type="project" value="InterPro"/>
</dbReference>
<feature type="coiled-coil region" evidence="11">
    <location>
        <begin position="205"/>
        <end position="397"/>
    </location>
</feature>
<evidence type="ECO:0000256" key="6">
    <source>
        <dbReference type="ARBA" id="ARBA00022776"/>
    </source>
</evidence>
<dbReference type="SMART" id="SM00968">
    <property type="entry name" value="SMC_hinge"/>
    <property type="match status" value="1"/>
</dbReference>
<dbReference type="Gene3D" id="1.20.1060.20">
    <property type="match status" value="1"/>
</dbReference>
<evidence type="ECO:0000256" key="2">
    <source>
        <dbReference type="ARBA" id="ARBA00004286"/>
    </source>
</evidence>
<evidence type="ECO:0000256" key="7">
    <source>
        <dbReference type="ARBA" id="ARBA00023054"/>
    </source>
</evidence>
<feature type="coiled-coil region" evidence="11">
    <location>
        <begin position="747"/>
        <end position="816"/>
    </location>
</feature>
<proteinExistence type="inferred from homology"/>
<dbReference type="Pfam" id="PF02463">
    <property type="entry name" value="SMC_N"/>
    <property type="match status" value="1"/>
</dbReference>
<dbReference type="PANTHER" id="PTHR18937">
    <property type="entry name" value="STRUCTURAL MAINTENANCE OF CHROMOSOMES SMC FAMILY MEMBER"/>
    <property type="match status" value="1"/>
</dbReference>
<dbReference type="InterPro" id="IPR028468">
    <property type="entry name" value="Smc1_ABC"/>
</dbReference>
<gene>
    <name evidence="14" type="ORF">BCR34DRAFT_595315</name>
</gene>
<comment type="caution">
    <text evidence="14">The sequence shown here is derived from an EMBL/GenBank/DDBJ whole genome shotgun (WGS) entry which is preliminary data.</text>
</comment>
<organism evidence="14 15">
    <name type="scientific">Clohesyomyces aquaticus</name>
    <dbReference type="NCBI Taxonomy" id="1231657"/>
    <lineage>
        <taxon>Eukaryota</taxon>
        <taxon>Fungi</taxon>
        <taxon>Dikarya</taxon>
        <taxon>Ascomycota</taxon>
        <taxon>Pezizomycotina</taxon>
        <taxon>Dothideomycetes</taxon>
        <taxon>Pleosporomycetidae</taxon>
        <taxon>Pleosporales</taxon>
        <taxon>Lindgomycetaceae</taxon>
        <taxon>Clohesyomyces</taxon>
    </lineage>
</organism>
<protein>
    <recommendedName>
        <fullName evidence="10">Structural maintenance of chromosomes protein</fullName>
    </recommendedName>
</protein>
<dbReference type="InterPro" id="IPR027417">
    <property type="entry name" value="P-loop_NTPase"/>
</dbReference>
<dbReference type="Gene3D" id="3.30.70.1620">
    <property type="match status" value="1"/>
</dbReference>
<feature type="region of interest" description="Disordered" evidence="12">
    <location>
        <begin position="82"/>
        <end position="118"/>
    </location>
</feature>
<evidence type="ECO:0000259" key="13">
    <source>
        <dbReference type="SMART" id="SM00968"/>
    </source>
</evidence>
<comment type="similarity">
    <text evidence="3">Belongs to the SMC family. SMC1 subfamily.</text>
</comment>
<dbReference type="PANTHER" id="PTHR18937:SF12">
    <property type="entry name" value="STRUCTURAL MAINTENANCE OF CHROMOSOMES PROTEIN"/>
    <property type="match status" value="1"/>
</dbReference>
<comment type="subcellular location">
    <subcellularLocation>
        <location evidence="2">Chromosome</location>
    </subcellularLocation>
    <subcellularLocation>
        <location evidence="1 10">Nucleus</location>
    </subcellularLocation>
</comment>
<dbReference type="GO" id="GO:0003677">
    <property type="term" value="F:DNA binding"/>
    <property type="evidence" value="ECO:0007669"/>
    <property type="project" value="TreeGrafter"/>
</dbReference>
<dbReference type="GO" id="GO:0005634">
    <property type="term" value="C:nucleus"/>
    <property type="evidence" value="ECO:0007669"/>
    <property type="project" value="UniProtKB-SubCell"/>
</dbReference>
<feature type="compositionally biased region" description="Polar residues" evidence="12">
    <location>
        <begin position="91"/>
        <end position="113"/>
    </location>
</feature>
<keyword evidence="6" id="KW-0498">Mitosis</keyword>
<dbReference type="STRING" id="1231657.A0A1Y2ABE1"/>
<sequence length="1273" mass="145324">MGKLVQLEVNNFKSYRGHHVLLFGDSYFTSIIGPNGSGKSNSMDAISFVLGIKSSHLRSTNLRDLIYRGRVIRTTKINADGTATEADGEANGSTQNGSTQNGEIQNGDTQTSSQRHDPQSAWVMAVYEDDAEQVHKWKRTITTAGQSEYRIDGRPVTAKQYNEALEEQSILIKARNFLVFQGDVESVASQNPKDLTRLIEQISGSLEYKADYDRLKLEADKAMEDQTSHLTTRRQINAEIKTYQEQKAEAEEYQKRVSERDQAVVTHVLWKLFHFQQTMQESSDEIAKHQEELKEHKRGVEKYQHKLDETKQAQAKVSREVTKTEKAIKGKEKEIEDAQNDLVPIDEKIRISTQDLHKYEERVASLEKERDTQASLIDRYKKDLSTVQKAQQRWEDEFKAAAQQEGRELTAQDLQEYTRLRGDVTKQTQANQIEVNRLSRELKTEIDHANSLKSKYETFKTQVDKLEEEISELQDRRKQLKSQAKAMEDERSTKQQTYNKLQSDRQLVIRQHTELNENLQDTLRKLHEADSGRRQNEKEIKAREAVAQMKRIFGSGVLGRYSDLCRPKQKQYETAVSTLLGWHLDAIIVDTEKTAKDCIQYLKDQKIGQLHFVPLDTITIKAVNPNLKGMHPGMRLGIDCIDYDSSLERAMASACGNSIICDDLKIARYLCYEKKVDAKAVTKDGVVIAKGGTITGGRLSSDKNQQRWNDASVDNLTRLKDKYLTQLQALPKSDRRSQEEETLQADISDLNHRILMTQNELKALDRNIQSKEKELMFNKGQLKDMQPKHRDQTKAVQNLERELKRYQDAVNQVADQVFAAFCQRLGYVSIRDYESQQGTVQAEAAEKRVEFTKQRSRLENQIAYNETQLNSAKERITRLQERSQRDKDQVDSFNAEKEELQNNIDVLQGELEQLQETLQSRKEKLAERVTAVTEARRELDKRSGAVKEVMKAVDALEADIKRTAASRYALLRKCRVDEIKIPLEEGSASLNSLPMGDLVKGPDLNAMDVDEDPDVTQIHQPEVDDYGIEVDFEELDDDLKEDNSPACDTKLQETISTLTSEIEKSNPNMRAFERLDTTQEKLKSTEKTYEASRKAALKARGDFEDVKQKRLDLFQKAFNHISENIGGTYKDLTKSPQFPLGGQAYLDMEDSSEPYLAGLKYHAMPPLKRFRDMEHLSGGEKTIAALALLFAIHSYQPSPFFVLDEVDAALDNVNVGRVAKYVKEHASPGMQFIVISLKAGLFQESESLVGVMRDQSRMSSRVVSLDLRKYQPS</sequence>
<evidence type="ECO:0000256" key="9">
    <source>
        <dbReference type="ARBA" id="ARBA00023306"/>
    </source>
</evidence>
<name>A0A1Y2ABE1_9PLEO</name>
<evidence type="ECO:0000256" key="4">
    <source>
        <dbReference type="ARBA" id="ARBA00022454"/>
    </source>
</evidence>
<reference evidence="14 15" key="1">
    <citation type="submission" date="2016-07" db="EMBL/GenBank/DDBJ databases">
        <title>Pervasive Adenine N6-methylation of Active Genes in Fungi.</title>
        <authorList>
            <consortium name="DOE Joint Genome Institute"/>
            <person name="Mondo S.J."/>
            <person name="Dannebaum R.O."/>
            <person name="Kuo R.C."/>
            <person name="Labutti K."/>
            <person name="Haridas S."/>
            <person name="Kuo A."/>
            <person name="Salamov A."/>
            <person name="Ahrendt S.R."/>
            <person name="Lipzen A."/>
            <person name="Sullivan W."/>
            <person name="Andreopoulos W.B."/>
            <person name="Clum A."/>
            <person name="Lindquist E."/>
            <person name="Daum C."/>
            <person name="Ramamoorthy G.K."/>
            <person name="Gryganskyi A."/>
            <person name="Culley D."/>
            <person name="Magnuson J.K."/>
            <person name="James T.Y."/>
            <person name="O'Malley M.A."/>
            <person name="Stajich J.E."/>
            <person name="Spatafora J.W."/>
            <person name="Visel A."/>
            <person name="Grigoriev I.V."/>
        </authorList>
    </citation>
    <scope>NUCLEOTIDE SEQUENCE [LARGE SCALE GENOMIC DNA]</scope>
    <source>
        <strain evidence="14 15">CBS 115471</strain>
    </source>
</reference>
<feature type="coiled-coil region" evidence="11">
    <location>
        <begin position="841"/>
        <end position="942"/>
    </location>
</feature>
<dbReference type="InterPro" id="IPR024704">
    <property type="entry name" value="SMC"/>
</dbReference>
<evidence type="ECO:0000256" key="3">
    <source>
        <dbReference type="ARBA" id="ARBA00005597"/>
    </source>
</evidence>